<protein>
    <submittedName>
        <fullName evidence="1">Uncharacterized protein</fullName>
    </submittedName>
</protein>
<proteinExistence type="predicted"/>
<evidence type="ECO:0000313" key="1">
    <source>
        <dbReference type="EMBL" id="KKN28225.1"/>
    </source>
</evidence>
<dbReference type="AlphaFoldDB" id="A0A0F9P8L1"/>
<reference evidence="1" key="1">
    <citation type="journal article" date="2015" name="Nature">
        <title>Complex archaea that bridge the gap between prokaryotes and eukaryotes.</title>
        <authorList>
            <person name="Spang A."/>
            <person name="Saw J.H."/>
            <person name="Jorgensen S.L."/>
            <person name="Zaremba-Niedzwiedzka K."/>
            <person name="Martijn J."/>
            <person name="Lind A.E."/>
            <person name="van Eijk R."/>
            <person name="Schleper C."/>
            <person name="Guy L."/>
            <person name="Ettema T.J."/>
        </authorList>
    </citation>
    <scope>NUCLEOTIDE SEQUENCE</scope>
</reference>
<feature type="non-terminal residue" evidence="1">
    <location>
        <position position="87"/>
    </location>
</feature>
<name>A0A0F9P8L1_9ZZZZ</name>
<sequence length="87" mass="9149">MISNTDITLLISAARTATLDTAEQTNTHGRGCHVIINVTSITDTPSVVPKIQGRDPASGEWYDLLPGVAIIATGMTVLKVYPGIATI</sequence>
<gene>
    <name evidence="1" type="ORF">LCGC14_0856350</name>
</gene>
<accession>A0A0F9P8L1</accession>
<comment type="caution">
    <text evidence="1">The sequence shown here is derived from an EMBL/GenBank/DDBJ whole genome shotgun (WGS) entry which is preliminary data.</text>
</comment>
<organism evidence="1">
    <name type="scientific">marine sediment metagenome</name>
    <dbReference type="NCBI Taxonomy" id="412755"/>
    <lineage>
        <taxon>unclassified sequences</taxon>
        <taxon>metagenomes</taxon>
        <taxon>ecological metagenomes</taxon>
    </lineage>
</organism>
<dbReference type="EMBL" id="LAZR01002579">
    <property type="protein sequence ID" value="KKN28225.1"/>
    <property type="molecule type" value="Genomic_DNA"/>
</dbReference>